<dbReference type="InterPro" id="IPR016169">
    <property type="entry name" value="FAD-bd_PCMH_sub2"/>
</dbReference>
<dbReference type="Gene3D" id="3.30.43.10">
    <property type="entry name" value="Uridine Diphospho-n-acetylenolpyruvylglucosamine Reductase, domain 2"/>
    <property type="match status" value="1"/>
</dbReference>
<feature type="domain" description="FAD-binding PCMH-type" evidence="6">
    <location>
        <begin position="38"/>
        <end position="206"/>
    </location>
</feature>
<dbReference type="GO" id="GO:0071949">
    <property type="term" value="F:FAD binding"/>
    <property type="evidence" value="ECO:0007669"/>
    <property type="project" value="InterPro"/>
</dbReference>
<evidence type="ECO:0000256" key="4">
    <source>
        <dbReference type="ARBA" id="ARBA00022827"/>
    </source>
</evidence>
<dbReference type="Proteomes" id="UP000244962">
    <property type="component" value="Unassembled WGS sequence"/>
</dbReference>
<dbReference type="RefSeq" id="WP_108962971.1">
    <property type="nucleotide sequence ID" value="NZ_QEFB01000009.1"/>
</dbReference>
<comment type="similarity">
    <text evidence="2">Belongs to the oxygen-dependent FAD-linked oxidoreductase family.</text>
</comment>
<dbReference type="PROSITE" id="PS51387">
    <property type="entry name" value="FAD_PCMH"/>
    <property type="match status" value="1"/>
</dbReference>
<keyword evidence="4" id="KW-0274">FAD</keyword>
<dbReference type="PANTHER" id="PTHR42973:SF39">
    <property type="entry name" value="FAD-BINDING PCMH-TYPE DOMAIN-CONTAINING PROTEIN"/>
    <property type="match status" value="1"/>
</dbReference>
<evidence type="ECO:0000256" key="5">
    <source>
        <dbReference type="ARBA" id="ARBA00023002"/>
    </source>
</evidence>
<gene>
    <name evidence="7" type="ORF">DF223_09535</name>
</gene>
<evidence type="ECO:0000256" key="3">
    <source>
        <dbReference type="ARBA" id="ARBA00022630"/>
    </source>
</evidence>
<dbReference type="InterPro" id="IPR016166">
    <property type="entry name" value="FAD-bd_PCMH"/>
</dbReference>
<accession>A0A2U1TDK5</accession>
<evidence type="ECO:0000313" key="8">
    <source>
        <dbReference type="Proteomes" id="UP000244962"/>
    </source>
</evidence>
<dbReference type="Gene3D" id="3.40.462.20">
    <property type="match status" value="1"/>
</dbReference>
<sequence>MSLSTSDLSSLRRAVTGEVFERGDPEMADHVATQNTLIRHEPDVAVVVADEADVSTAVRFAAEHGLPVSVQSTGHGAWGPITTGLLVVTSRLDSVTVDPDEHIATIGAGARWSAVIDAAAPYGLAPVTGSSPHVGAVGYTLGGGLGPLARSHGFSTDWVRGFRVVIADGTVVVATTAENPELFWALRGGKGGLGIVTEMRLELVPLVTLYAGSLFFDTPDIETALRAWVDWTRTAPDDVTTSVALLSMPPIDEIPEPFRGRFLLSMRFAYPGDPDEGERLLHPLRQAAPVYVDGVTEIPATAMGSIHADPDDPGPIWDMGLLLGPIDQDFVTELLASFGPDADSPFVATEIRHLGGATGRDVEGGSAVGGRNSAFTFTLIGVVPPLFERMAAVADAFTERAQRWISPETNINFSTRVDTPEHFAQAWPPETFERLARVRATYDPDGLFAFGPVESVPEA</sequence>
<dbReference type="Gene3D" id="3.30.465.10">
    <property type="match status" value="1"/>
</dbReference>
<dbReference type="Pfam" id="PF01565">
    <property type="entry name" value="FAD_binding_4"/>
    <property type="match status" value="1"/>
</dbReference>
<dbReference type="PROSITE" id="PS00862">
    <property type="entry name" value="OX2_COVAL_FAD"/>
    <property type="match status" value="1"/>
</dbReference>
<reference evidence="8" key="1">
    <citation type="submission" date="2018-04" db="EMBL/GenBank/DDBJ databases">
        <authorList>
            <person name="Liu S."/>
            <person name="Wang Z."/>
            <person name="Li J."/>
        </authorList>
    </citation>
    <scope>NUCLEOTIDE SEQUENCE [LARGE SCALE GENOMIC DNA]</scope>
    <source>
        <strain evidence="8">622</strain>
    </source>
</reference>
<comment type="cofactor">
    <cofactor evidence="1">
        <name>FAD</name>
        <dbReference type="ChEBI" id="CHEBI:57692"/>
    </cofactor>
</comment>
<dbReference type="InterPro" id="IPR050416">
    <property type="entry name" value="FAD-linked_Oxidoreductase"/>
</dbReference>
<evidence type="ECO:0000259" key="6">
    <source>
        <dbReference type="PROSITE" id="PS51387"/>
    </source>
</evidence>
<dbReference type="SUPFAM" id="SSF56176">
    <property type="entry name" value="FAD-binding/transporter-associated domain-like"/>
    <property type="match status" value="1"/>
</dbReference>
<dbReference type="InterPro" id="IPR006093">
    <property type="entry name" value="Oxy_OxRdtase_FAD_BS"/>
</dbReference>
<evidence type="ECO:0000256" key="2">
    <source>
        <dbReference type="ARBA" id="ARBA00005466"/>
    </source>
</evidence>
<organism evidence="7 8">
    <name type="scientific">Mycetocola zhujimingii</name>
    <dbReference type="NCBI Taxonomy" id="2079792"/>
    <lineage>
        <taxon>Bacteria</taxon>
        <taxon>Bacillati</taxon>
        <taxon>Actinomycetota</taxon>
        <taxon>Actinomycetes</taxon>
        <taxon>Micrococcales</taxon>
        <taxon>Microbacteriaceae</taxon>
        <taxon>Mycetocola</taxon>
    </lineage>
</organism>
<dbReference type="PANTHER" id="PTHR42973">
    <property type="entry name" value="BINDING OXIDOREDUCTASE, PUTATIVE (AFU_ORTHOLOGUE AFUA_1G17690)-RELATED"/>
    <property type="match status" value="1"/>
</dbReference>
<keyword evidence="3" id="KW-0285">Flavoprotein</keyword>
<dbReference type="GO" id="GO:0016491">
    <property type="term" value="F:oxidoreductase activity"/>
    <property type="evidence" value="ECO:0007669"/>
    <property type="project" value="UniProtKB-KW"/>
</dbReference>
<dbReference type="AlphaFoldDB" id="A0A2U1TDK5"/>
<keyword evidence="8" id="KW-1185">Reference proteome</keyword>
<dbReference type="InterPro" id="IPR006094">
    <property type="entry name" value="Oxid_FAD_bind_N"/>
</dbReference>
<name>A0A2U1TDK5_9MICO</name>
<protein>
    <submittedName>
        <fullName evidence="7">FAD-binding protein</fullName>
    </submittedName>
</protein>
<keyword evidence="5" id="KW-0560">Oxidoreductase</keyword>
<proteinExistence type="inferred from homology"/>
<dbReference type="InterPro" id="IPR016167">
    <property type="entry name" value="FAD-bd_PCMH_sub1"/>
</dbReference>
<evidence type="ECO:0000313" key="7">
    <source>
        <dbReference type="EMBL" id="PWC06853.1"/>
    </source>
</evidence>
<evidence type="ECO:0000256" key="1">
    <source>
        <dbReference type="ARBA" id="ARBA00001974"/>
    </source>
</evidence>
<dbReference type="EMBL" id="QEFB01000009">
    <property type="protein sequence ID" value="PWC06853.1"/>
    <property type="molecule type" value="Genomic_DNA"/>
</dbReference>
<dbReference type="InterPro" id="IPR036318">
    <property type="entry name" value="FAD-bd_PCMH-like_sf"/>
</dbReference>
<comment type="caution">
    <text evidence="7">The sequence shown here is derived from an EMBL/GenBank/DDBJ whole genome shotgun (WGS) entry which is preliminary data.</text>
</comment>